<keyword evidence="6" id="KW-0677">Repeat</keyword>
<dbReference type="PANTHER" id="PTHR12442:SF11">
    <property type="entry name" value="DYNEIN AXONEMAL INTERMEDIATE CHAIN 1"/>
    <property type="match status" value="1"/>
</dbReference>
<gene>
    <name evidence="11" type="ORF">DIATSA_LOCUS12941</name>
</gene>
<keyword evidence="10" id="KW-0966">Cell projection</keyword>
<dbReference type="GO" id="GO:0036158">
    <property type="term" value="P:outer dynein arm assembly"/>
    <property type="evidence" value="ECO:0007669"/>
    <property type="project" value="TreeGrafter"/>
</dbReference>
<dbReference type="InterPro" id="IPR015943">
    <property type="entry name" value="WD40/YVTN_repeat-like_dom_sf"/>
</dbReference>
<evidence type="ECO:0000313" key="11">
    <source>
        <dbReference type="EMBL" id="CAG9795701.1"/>
    </source>
</evidence>
<dbReference type="SMART" id="SM00320">
    <property type="entry name" value="WD40"/>
    <property type="match status" value="2"/>
</dbReference>
<keyword evidence="9" id="KW-0206">Cytoskeleton</keyword>
<accession>A0A9N9RGD8</accession>
<reference evidence="11" key="2">
    <citation type="submission" date="2022-10" db="EMBL/GenBank/DDBJ databases">
        <authorList>
            <consortium name="ENA_rothamsted_submissions"/>
            <consortium name="culmorum"/>
            <person name="King R."/>
        </authorList>
    </citation>
    <scope>NUCLEOTIDE SEQUENCE</scope>
</reference>
<dbReference type="InterPro" id="IPR036322">
    <property type="entry name" value="WD40_repeat_dom_sf"/>
</dbReference>
<dbReference type="OrthoDB" id="10261376at2759"/>
<keyword evidence="8" id="KW-0505">Motor protein</keyword>
<dbReference type="PANTHER" id="PTHR12442">
    <property type="entry name" value="DYNEIN INTERMEDIATE CHAIN"/>
    <property type="match status" value="1"/>
</dbReference>
<dbReference type="GO" id="GO:0045504">
    <property type="term" value="F:dynein heavy chain binding"/>
    <property type="evidence" value="ECO:0007669"/>
    <property type="project" value="TreeGrafter"/>
</dbReference>
<evidence type="ECO:0000256" key="1">
    <source>
        <dbReference type="ARBA" id="ARBA00004430"/>
    </source>
</evidence>
<comment type="similarity">
    <text evidence="2">Belongs to the dynein intermediate chain family.</text>
</comment>
<evidence type="ECO:0000256" key="5">
    <source>
        <dbReference type="ARBA" id="ARBA00022701"/>
    </source>
</evidence>
<keyword evidence="7" id="KW-0243">Dynein</keyword>
<name>A0A9N9RGD8_9NEOP</name>
<evidence type="ECO:0000256" key="6">
    <source>
        <dbReference type="ARBA" id="ARBA00022737"/>
    </source>
</evidence>
<dbReference type="GO" id="GO:0036157">
    <property type="term" value="C:outer dynein arm"/>
    <property type="evidence" value="ECO:0007669"/>
    <property type="project" value="TreeGrafter"/>
</dbReference>
<evidence type="ECO:0000256" key="7">
    <source>
        <dbReference type="ARBA" id="ARBA00023017"/>
    </source>
</evidence>
<keyword evidence="4" id="KW-0853">WD repeat</keyword>
<dbReference type="SUPFAM" id="SSF50978">
    <property type="entry name" value="WD40 repeat-like"/>
    <property type="match status" value="1"/>
</dbReference>
<comment type="subcellular location">
    <subcellularLocation>
        <location evidence="1">Cytoplasm</location>
        <location evidence="1">Cytoskeleton</location>
        <location evidence="1">Cilium axoneme</location>
    </subcellularLocation>
</comment>
<dbReference type="Proteomes" id="UP001153714">
    <property type="component" value="Chromosome 8"/>
</dbReference>
<dbReference type="InterPro" id="IPR001680">
    <property type="entry name" value="WD40_rpt"/>
</dbReference>
<evidence type="ECO:0000256" key="4">
    <source>
        <dbReference type="ARBA" id="ARBA00022574"/>
    </source>
</evidence>
<keyword evidence="12" id="KW-1185">Reference proteome</keyword>
<keyword evidence="3" id="KW-0963">Cytoplasm</keyword>
<evidence type="ECO:0000256" key="8">
    <source>
        <dbReference type="ARBA" id="ARBA00023175"/>
    </source>
</evidence>
<proteinExistence type="inferred from homology"/>
<dbReference type="AlphaFoldDB" id="A0A9N9RGD8"/>
<dbReference type="GO" id="GO:0045503">
    <property type="term" value="F:dynein light chain binding"/>
    <property type="evidence" value="ECO:0007669"/>
    <property type="project" value="TreeGrafter"/>
</dbReference>
<dbReference type="Gene3D" id="2.130.10.10">
    <property type="entry name" value="YVTN repeat-like/Quinoprotein amine dehydrogenase"/>
    <property type="match status" value="1"/>
</dbReference>
<evidence type="ECO:0000256" key="2">
    <source>
        <dbReference type="ARBA" id="ARBA00011059"/>
    </source>
</evidence>
<protein>
    <submittedName>
        <fullName evidence="11">Uncharacterized protein</fullName>
    </submittedName>
</protein>
<dbReference type="EMBL" id="OU893339">
    <property type="protein sequence ID" value="CAG9795701.1"/>
    <property type="molecule type" value="Genomic_DNA"/>
</dbReference>
<sequence length="128" mass="14735">MVGTEEGMIHTCSLKYNRNYVRSVQGHHMPVYRIHYNFFNNSIYASCSGDWRVKIWEDGRDEPLFMFELGSPVGDVKWAPYSSTVFAACTADGKVNLSFASKMALILRTDVIHVWNKKKYIGEHHIDT</sequence>
<evidence type="ECO:0000313" key="12">
    <source>
        <dbReference type="Proteomes" id="UP001153714"/>
    </source>
</evidence>
<organism evidence="11 12">
    <name type="scientific">Diatraea saccharalis</name>
    <name type="common">sugarcane borer</name>
    <dbReference type="NCBI Taxonomy" id="40085"/>
    <lineage>
        <taxon>Eukaryota</taxon>
        <taxon>Metazoa</taxon>
        <taxon>Ecdysozoa</taxon>
        <taxon>Arthropoda</taxon>
        <taxon>Hexapoda</taxon>
        <taxon>Insecta</taxon>
        <taxon>Pterygota</taxon>
        <taxon>Neoptera</taxon>
        <taxon>Endopterygota</taxon>
        <taxon>Lepidoptera</taxon>
        <taxon>Glossata</taxon>
        <taxon>Ditrysia</taxon>
        <taxon>Pyraloidea</taxon>
        <taxon>Crambidae</taxon>
        <taxon>Crambinae</taxon>
        <taxon>Diatraea</taxon>
    </lineage>
</organism>
<keyword evidence="5" id="KW-0493">Microtubule</keyword>
<dbReference type="GO" id="GO:0003341">
    <property type="term" value="P:cilium movement"/>
    <property type="evidence" value="ECO:0007669"/>
    <property type="project" value="TreeGrafter"/>
</dbReference>
<reference evidence="11" key="1">
    <citation type="submission" date="2021-12" db="EMBL/GenBank/DDBJ databases">
        <authorList>
            <person name="King R."/>
        </authorList>
    </citation>
    <scope>NUCLEOTIDE SEQUENCE</scope>
</reference>
<evidence type="ECO:0000256" key="10">
    <source>
        <dbReference type="ARBA" id="ARBA00023273"/>
    </source>
</evidence>
<dbReference type="GO" id="GO:0005874">
    <property type="term" value="C:microtubule"/>
    <property type="evidence" value="ECO:0007669"/>
    <property type="project" value="UniProtKB-KW"/>
</dbReference>
<dbReference type="InterPro" id="IPR050687">
    <property type="entry name" value="Dynein_IC"/>
</dbReference>
<dbReference type="Pfam" id="PF00400">
    <property type="entry name" value="WD40"/>
    <property type="match status" value="1"/>
</dbReference>
<evidence type="ECO:0000256" key="3">
    <source>
        <dbReference type="ARBA" id="ARBA00022490"/>
    </source>
</evidence>
<evidence type="ECO:0000256" key="9">
    <source>
        <dbReference type="ARBA" id="ARBA00023212"/>
    </source>
</evidence>